<dbReference type="AlphaFoldDB" id="A0A916JI86"/>
<protein>
    <submittedName>
        <fullName evidence="1">Uncharacterized protein</fullName>
    </submittedName>
</protein>
<dbReference type="RefSeq" id="WP_215242158.1">
    <property type="nucleotide sequence ID" value="NZ_CAJRAF010000004.1"/>
</dbReference>
<gene>
    <name evidence="1" type="ORF">DYBT9275_05832</name>
</gene>
<sequence length="100" mass="11706">MKHEKTVTLKTGRLLKIIVTEVHSLLCSEGTIQVEVLVMDPKDDDFRLPIGESHPQFWKLKRLNEQQARTLQIQYSGVMDKQIKRAIKEFRRMTDELVLS</sequence>
<organism evidence="1 2">
    <name type="scientific">Dyadobacter helix</name>
    <dbReference type="NCBI Taxonomy" id="2822344"/>
    <lineage>
        <taxon>Bacteria</taxon>
        <taxon>Pseudomonadati</taxon>
        <taxon>Bacteroidota</taxon>
        <taxon>Cytophagia</taxon>
        <taxon>Cytophagales</taxon>
        <taxon>Spirosomataceae</taxon>
        <taxon>Dyadobacter</taxon>
    </lineage>
</organism>
<dbReference type="Proteomes" id="UP000680038">
    <property type="component" value="Unassembled WGS sequence"/>
</dbReference>
<evidence type="ECO:0000313" key="1">
    <source>
        <dbReference type="EMBL" id="CAG5017721.1"/>
    </source>
</evidence>
<name>A0A916JI86_9BACT</name>
<evidence type="ECO:0000313" key="2">
    <source>
        <dbReference type="Proteomes" id="UP000680038"/>
    </source>
</evidence>
<proteinExistence type="predicted"/>
<comment type="caution">
    <text evidence="1">The sequence shown here is derived from an EMBL/GenBank/DDBJ whole genome shotgun (WGS) entry which is preliminary data.</text>
</comment>
<dbReference type="EMBL" id="CAJRAF010000004">
    <property type="protein sequence ID" value="CAG5017721.1"/>
    <property type="molecule type" value="Genomic_DNA"/>
</dbReference>
<keyword evidence="2" id="KW-1185">Reference proteome</keyword>
<reference evidence="1" key="1">
    <citation type="submission" date="2021-04" db="EMBL/GenBank/DDBJ databases">
        <authorList>
            <person name="Rodrigo-Torres L."/>
            <person name="Arahal R. D."/>
            <person name="Lucena T."/>
        </authorList>
    </citation>
    <scope>NUCLEOTIDE SEQUENCE</scope>
    <source>
        <strain evidence="1">CECT 9275</strain>
    </source>
</reference>
<accession>A0A916JI86</accession>